<evidence type="ECO:0000256" key="4">
    <source>
        <dbReference type="ARBA" id="ARBA00012477"/>
    </source>
</evidence>
<dbReference type="CDD" id="cd07718">
    <property type="entry name" value="RNaseZ_ELAC1_ELAC2-C-term-like_MBL-fold"/>
    <property type="match status" value="1"/>
</dbReference>
<protein>
    <recommendedName>
        <fullName evidence="4">ribonuclease Z</fullName>
        <ecNumber evidence="4">3.1.26.11</ecNumber>
    </recommendedName>
</protein>
<dbReference type="Proteomes" id="UP001162060">
    <property type="component" value="Unassembled WGS sequence"/>
</dbReference>
<dbReference type="GO" id="GO:0005739">
    <property type="term" value="C:mitochondrion"/>
    <property type="evidence" value="ECO:0007669"/>
    <property type="project" value="TreeGrafter"/>
</dbReference>
<evidence type="ECO:0000256" key="11">
    <source>
        <dbReference type="SAM" id="MobiDB-lite"/>
    </source>
</evidence>
<evidence type="ECO:0000256" key="1">
    <source>
        <dbReference type="ARBA" id="ARBA00000402"/>
    </source>
</evidence>
<accession>A0AAV1TV75</accession>
<dbReference type="EMBL" id="CAKLBY020000086">
    <property type="protein sequence ID" value="CAK7925132.1"/>
    <property type="molecule type" value="Genomic_DNA"/>
</dbReference>
<dbReference type="EC" id="3.1.26.11" evidence="4"/>
<evidence type="ECO:0000256" key="5">
    <source>
        <dbReference type="ARBA" id="ARBA00022694"/>
    </source>
</evidence>
<reference evidence="14" key="1">
    <citation type="submission" date="2024-01" db="EMBL/GenBank/DDBJ databases">
        <authorList>
            <person name="Webb A."/>
        </authorList>
    </citation>
    <scope>NUCLEOTIDE SEQUENCE</scope>
    <source>
        <strain evidence="14">Pm1</strain>
    </source>
</reference>
<dbReference type="GO" id="GO:0042781">
    <property type="term" value="F:3'-tRNA processing endoribonuclease activity"/>
    <property type="evidence" value="ECO:0007669"/>
    <property type="project" value="UniProtKB-EC"/>
</dbReference>
<dbReference type="InterPro" id="IPR001279">
    <property type="entry name" value="Metallo-B-lactamas"/>
</dbReference>
<evidence type="ECO:0000256" key="6">
    <source>
        <dbReference type="ARBA" id="ARBA00022722"/>
    </source>
</evidence>
<gene>
    <name evidence="14" type="ORF">PM001_LOCUS10282</name>
</gene>
<comment type="catalytic activity">
    <reaction evidence="1">
        <text>Endonucleolytic cleavage of RNA, removing extra 3' nucleotides from tRNA precursor, generating 3' termini of tRNAs. A 3'-hydroxy group is left at the tRNA terminus and a 5'-phosphoryl group is left at the trailer molecule.</text>
        <dbReference type="EC" id="3.1.26.11"/>
    </reaction>
</comment>
<dbReference type="SUPFAM" id="SSF56281">
    <property type="entry name" value="Metallo-hydrolase/oxidoreductase"/>
    <property type="match status" value="2"/>
</dbReference>
<keyword evidence="7" id="KW-0479">Metal-binding</keyword>
<dbReference type="InterPro" id="IPR036866">
    <property type="entry name" value="RibonucZ/Hydroxyglut_hydro"/>
</dbReference>
<dbReference type="Pfam" id="PF13691">
    <property type="entry name" value="Lactamase_B_4"/>
    <property type="match status" value="1"/>
</dbReference>
<dbReference type="GO" id="GO:0046872">
    <property type="term" value="F:metal ion binding"/>
    <property type="evidence" value="ECO:0007669"/>
    <property type="project" value="UniProtKB-KW"/>
</dbReference>
<evidence type="ECO:0000313" key="15">
    <source>
        <dbReference type="Proteomes" id="UP001162060"/>
    </source>
</evidence>
<dbReference type="InterPro" id="IPR027794">
    <property type="entry name" value="tRNase_Z_dom"/>
</dbReference>
<evidence type="ECO:0000256" key="8">
    <source>
        <dbReference type="ARBA" id="ARBA00022759"/>
    </source>
</evidence>
<evidence type="ECO:0000313" key="14">
    <source>
        <dbReference type="EMBL" id="CAK7925132.1"/>
    </source>
</evidence>
<dbReference type="InterPro" id="IPR047151">
    <property type="entry name" value="RNZ2-like"/>
</dbReference>
<dbReference type="PANTHER" id="PTHR12553">
    <property type="entry name" value="ZINC PHOSPHODIESTERASE ELAC PROTEIN 2"/>
    <property type="match status" value="1"/>
</dbReference>
<sequence>MVVHIQVLSVQSIETAPSLLLATESRRFLFNVGEGTQRLCMEHHIRLAKLQDVFLTELRCHTIGGLPGMVLTVSDTGKTGLRVHGPPDLQKYLKATRHFLYRPHFKLEAAEVMPSSSEGDRIAPPSSCYEDNEVLVYAVAVAKAQIGAKRKLNETLLPADSDTTNKHVSVSYVIETRTQRGKFLVDRALALGVPKGKLFGQLHQGKDVTLPDGRVVKSIDCVQPSGPAAACVILSCPTTAHVDALVSSHGFHRYRKMADMQCAAVQVDVIFHTGSHEVLHHPKYAMWVRSFGDQARHVLLGHSACAQKTVHRASAKLQAQMHAVLPRSFPSNEMHELRDAAVCFSRAVPDISSLELTGTTSGNTTMEHLEPATSKVVLGESMLKFVLAPQARRGFDASDCWPRLDFDQIRESVSPVVDFVAKASLTSETDRRLDDDLIDGRITFLGTGCAIPSKYRNVTGMYLELPSGKQEDGTDTSWAGLMLDCGEGSVGQMYRYVGGDEKRLQELVDRLKCVWISHNHADHHLGLLQLLSHRADETSSEPLLVIGPMALGFWLEEYAAIDPVVQGKFSFVESYSFDANDSRSEEVDTHVEAARVRAWLRETLNISQFECVPVKHAMQSYAAVLTFIDGSKLAFSGDCRPSDELAQKAMGAFLIVHEATFEDDLSKEAKDKAHSTIAEAIQVGRQAKARHLMLTHFSQRYPKSAVVSSSCNECDGDEAPPMEVLTAVDMLSLRFRELRQPHLVQVCSQLMTPEDEAQVDVESAASLTTPQKKCKEKKAQQSTERTEQ</sequence>
<keyword evidence="5" id="KW-0819">tRNA processing</keyword>
<name>A0AAV1TV75_9STRA</name>
<feature type="domain" description="Metallo-beta-lactamase" evidence="12">
    <location>
        <begin position="482"/>
        <end position="697"/>
    </location>
</feature>
<keyword evidence="9" id="KW-0378">Hydrolase</keyword>
<dbReference type="PANTHER" id="PTHR12553:SF49">
    <property type="entry name" value="ZINC PHOSPHODIESTERASE ELAC PROTEIN 2"/>
    <property type="match status" value="1"/>
</dbReference>
<comment type="caution">
    <text evidence="14">The sequence shown here is derived from an EMBL/GenBank/DDBJ whole genome shotgun (WGS) entry which is preliminary data.</text>
</comment>
<evidence type="ECO:0000259" key="13">
    <source>
        <dbReference type="Pfam" id="PF13691"/>
    </source>
</evidence>
<keyword evidence="10" id="KW-0862">Zinc</keyword>
<evidence type="ECO:0000256" key="7">
    <source>
        <dbReference type="ARBA" id="ARBA00022723"/>
    </source>
</evidence>
<keyword evidence="6" id="KW-0540">Nuclease</keyword>
<keyword evidence="8" id="KW-0255">Endonuclease</keyword>
<proteinExistence type="inferred from homology"/>
<dbReference type="GO" id="GO:1990180">
    <property type="term" value="P:mitochondrial tRNA 3'-end processing"/>
    <property type="evidence" value="ECO:0007669"/>
    <property type="project" value="TreeGrafter"/>
</dbReference>
<evidence type="ECO:0000259" key="12">
    <source>
        <dbReference type="Pfam" id="PF12706"/>
    </source>
</evidence>
<organism evidence="14 15">
    <name type="scientific">Peronospora matthiolae</name>
    <dbReference type="NCBI Taxonomy" id="2874970"/>
    <lineage>
        <taxon>Eukaryota</taxon>
        <taxon>Sar</taxon>
        <taxon>Stramenopiles</taxon>
        <taxon>Oomycota</taxon>
        <taxon>Peronosporomycetes</taxon>
        <taxon>Peronosporales</taxon>
        <taxon>Peronosporaceae</taxon>
        <taxon>Peronospora</taxon>
    </lineage>
</organism>
<feature type="region of interest" description="Disordered" evidence="11">
    <location>
        <begin position="755"/>
        <end position="788"/>
    </location>
</feature>
<dbReference type="Gene3D" id="3.60.15.10">
    <property type="entry name" value="Ribonuclease Z/Hydroxyacylglutathione hydrolase-like"/>
    <property type="match status" value="2"/>
</dbReference>
<evidence type="ECO:0000256" key="3">
    <source>
        <dbReference type="ARBA" id="ARBA00007823"/>
    </source>
</evidence>
<evidence type="ECO:0000256" key="2">
    <source>
        <dbReference type="ARBA" id="ARBA00001947"/>
    </source>
</evidence>
<evidence type="ECO:0000256" key="10">
    <source>
        <dbReference type="ARBA" id="ARBA00022833"/>
    </source>
</evidence>
<evidence type="ECO:0000256" key="9">
    <source>
        <dbReference type="ARBA" id="ARBA00022801"/>
    </source>
</evidence>
<comment type="cofactor">
    <cofactor evidence="2">
        <name>Zn(2+)</name>
        <dbReference type="ChEBI" id="CHEBI:29105"/>
    </cofactor>
</comment>
<comment type="similarity">
    <text evidence="3">Belongs to the RNase Z family.</text>
</comment>
<dbReference type="AlphaFoldDB" id="A0AAV1TV75"/>
<dbReference type="Pfam" id="PF12706">
    <property type="entry name" value="Lactamase_B_2"/>
    <property type="match status" value="1"/>
</dbReference>
<feature type="domain" description="tRNase Z endonuclease" evidence="13">
    <location>
        <begin position="6"/>
        <end position="65"/>
    </location>
</feature>